<sequence length="301" mass="33900">MKKIRKLTAIQPVSFLPEGREAVKEYCEEAIFYDTEPKDDREIIERIGDSDAVFVSYNRTIGENILSACPNLQYIGMCCSLYSAASSNVDITYAEEHGIRVTGIRDYGDEGVAEYVIAELIRRLHGTDGNPPLLGEISEISGIKAGFLGMGASARAVAKGLTAFGADIRYYSRTRKPELEEEMGYTYQELHELLRECDVVCSCLSKNVTLLYEPEFEILGENKLLFNTALSPCFDMKALKQWLNKENTWYYCDTLMGLGDETLLEFCNVNCQKRSSGMTRQAVERLNKKVLDNLRNYCGQG</sequence>
<evidence type="ECO:0000259" key="5">
    <source>
        <dbReference type="Pfam" id="PF00389"/>
    </source>
</evidence>
<evidence type="ECO:0000313" key="7">
    <source>
        <dbReference type="EMBL" id="KAA8502587.1"/>
    </source>
</evidence>
<dbReference type="Gene3D" id="3.40.50.720">
    <property type="entry name" value="NAD(P)-binding Rossmann-like Domain"/>
    <property type="match status" value="2"/>
</dbReference>
<evidence type="ECO:0000313" key="8">
    <source>
        <dbReference type="Proteomes" id="UP000322025"/>
    </source>
</evidence>
<comment type="caution">
    <text evidence="7">The sequence shown here is derived from an EMBL/GenBank/DDBJ whole genome shotgun (WGS) entry which is preliminary data.</text>
</comment>
<dbReference type="Pfam" id="PF00389">
    <property type="entry name" value="2-Hacid_dh"/>
    <property type="match status" value="1"/>
</dbReference>
<dbReference type="InterPro" id="IPR050418">
    <property type="entry name" value="D-iso_2-hydroxyacid_DH_PdxB"/>
</dbReference>
<dbReference type="PANTHER" id="PTHR43761:SF1">
    <property type="entry name" value="D-ISOMER SPECIFIC 2-HYDROXYACID DEHYDROGENASE CATALYTIC DOMAIN-CONTAINING PROTEIN-RELATED"/>
    <property type="match status" value="1"/>
</dbReference>
<dbReference type="OrthoDB" id="9805416at2"/>
<evidence type="ECO:0000256" key="4">
    <source>
        <dbReference type="RuleBase" id="RU003719"/>
    </source>
</evidence>
<dbReference type="InterPro" id="IPR036291">
    <property type="entry name" value="NAD(P)-bd_dom_sf"/>
</dbReference>
<feature type="domain" description="D-isomer specific 2-hydroxyacid dehydrogenase catalytic" evidence="5">
    <location>
        <begin position="17"/>
        <end position="298"/>
    </location>
</feature>
<evidence type="ECO:0000256" key="1">
    <source>
        <dbReference type="ARBA" id="ARBA00005854"/>
    </source>
</evidence>
<reference evidence="7" key="1">
    <citation type="submission" date="2019-07" db="EMBL/GenBank/DDBJ databases">
        <authorList>
            <person name="Wongkuna S."/>
            <person name="Scaria J."/>
        </authorList>
    </citation>
    <scope>NUCLEOTIDE SEQUENCE [LARGE SCALE GENOMIC DNA]</scope>
    <source>
        <strain evidence="7">SW178</strain>
    </source>
</reference>
<organism evidence="7 8">
    <name type="scientific">Mediterraneibacter catenae</name>
    <dbReference type="NCBI Taxonomy" id="2594882"/>
    <lineage>
        <taxon>Bacteria</taxon>
        <taxon>Bacillati</taxon>
        <taxon>Bacillota</taxon>
        <taxon>Clostridia</taxon>
        <taxon>Lachnospirales</taxon>
        <taxon>Lachnospiraceae</taxon>
        <taxon>Mediterraneibacter</taxon>
    </lineage>
</organism>
<keyword evidence="3" id="KW-0520">NAD</keyword>
<dbReference type="AlphaFoldDB" id="A0A5M9I0U4"/>
<dbReference type="InterPro" id="IPR006140">
    <property type="entry name" value="D-isomer_DH_NAD-bd"/>
</dbReference>
<dbReference type="GO" id="GO:0016616">
    <property type="term" value="F:oxidoreductase activity, acting on the CH-OH group of donors, NAD or NADP as acceptor"/>
    <property type="evidence" value="ECO:0007669"/>
    <property type="project" value="InterPro"/>
</dbReference>
<name>A0A5M9I0U4_9FIRM</name>
<dbReference type="Proteomes" id="UP000322025">
    <property type="component" value="Unassembled WGS sequence"/>
</dbReference>
<evidence type="ECO:0000256" key="3">
    <source>
        <dbReference type="ARBA" id="ARBA00023027"/>
    </source>
</evidence>
<keyword evidence="8" id="KW-1185">Reference proteome</keyword>
<dbReference type="SUPFAM" id="SSF52283">
    <property type="entry name" value="Formate/glycerate dehydrogenase catalytic domain-like"/>
    <property type="match status" value="1"/>
</dbReference>
<protein>
    <submittedName>
        <fullName evidence="7">Dihydrofolate reductase</fullName>
    </submittedName>
</protein>
<evidence type="ECO:0000259" key="6">
    <source>
        <dbReference type="Pfam" id="PF02826"/>
    </source>
</evidence>
<feature type="domain" description="D-isomer specific 2-hydroxyacid dehydrogenase NAD-binding" evidence="6">
    <location>
        <begin position="137"/>
        <end position="247"/>
    </location>
</feature>
<comment type="similarity">
    <text evidence="1 4">Belongs to the D-isomer specific 2-hydroxyacid dehydrogenase family.</text>
</comment>
<dbReference type="Pfam" id="PF02826">
    <property type="entry name" value="2-Hacid_dh_C"/>
    <property type="match status" value="1"/>
</dbReference>
<dbReference type="RefSeq" id="WP_150310228.1">
    <property type="nucleotide sequence ID" value="NZ_VMSO01000002.1"/>
</dbReference>
<dbReference type="PANTHER" id="PTHR43761">
    <property type="entry name" value="D-ISOMER SPECIFIC 2-HYDROXYACID DEHYDROGENASE FAMILY PROTEIN (AFU_ORTHOLOGUE AFUA_1G13630)"/>
    <property type="match status" value="1"/>
</dbReference>
<dbReference type="GO" id="GO:0051287">
    <property type="term" value="F:NAD binding"/>
    <property type="evidence" value="ECO:0007669"/>
    <property type="project" value="InterPro"/>
</dbReference>
<dbReference type="SUPFAM" id="SSF51735">
    <property type="entry name" value="NAD(P)-binding Rossmann-fold domains"/>
    <property type="match status" value="1"/>
</dbReference>
<gene>
    <name evidence="7" type="ORF">FNY66_02850</name>
</gene>
<dbReference type="EMBL" id="VMSO01000002">
    <property type="protein sequence ID" value="KAA8502587.1"/>
    <property type="molecule type" value="Genomic_DNA"/>
</dbReference>
<dbReference type="InterPro" id="IPR006139">
    <property type="entry name" value="D-isomer_2_OHA_DH_cat_dom"/>
</dbReference>
<proteinExistence type="inferred from homology"/>
<accession>A0A5M9I0U4</accession>
<keyword evidence="2 4" id="KW-0560">Oxidoreductase</keyword>
<evidence type="ECO:0000256" key="2">
    <source>
        <dbReference type="ARBA" id="ARBA00023002"/>
    </source>
</evidence>